<evidence type="ECO:0000256" key="4">
    <source>
        <dbReference type="ARBA" id="ARBA00023134"/>
    </source>
</evidence>
<dbReference type="HAMAP" id="MF_00367">
    <property type="entry name" value="GTPase_Era"/>
    <property type="match status" value="1"/>
</dbReference>
<feature type="domain" description="KH type-2" evidence="5">
    <location>
        <begin position="174"/>
        <end position="258"/>
    </location>
</feature>
<dbReference type="InterPro" id="IPR027417">
    <property type="entry name" value="P-loop_NTPase"/>
</dbReference>
<dbReference type="GO" id="GO:0043024">
    <property type="term" value="F:ribosomal small subunit binding"/>
    <property type="evidence" value="ECO:0007669"/>
    <property type="project" value="TreeGrafter"/>
</dbReference>
<reference evidence="7" key="1">
    <citation type="submission" date="2018-05" db="EMBL/GenBank/DDBJ databases">
        <authorList>
            <person name="Lanie J.A."/>
            <person name="Ng W.-L."/>
            <person name="Kazmierczak K.M."/>
            <person name="Andrzejewski T.M."/>
            <person name="Davidsen T.M."/>
            <person name="Wayne K.J."/>
            <person name="Tettelin H."/>
            <person name="Glass J.I."/>
            <person name="Rusch D."/>
            <person name="Podicherti R."/>
            <person name="Tsui H.-C.T."/>
            <person name="Winkler M.E."/>
        </authorList>
    </citation>
    <scope>NUCLEOTIDE SEQUENCE</scope>
</reference>
<dbReference type="PROSITE" id="PS50823">
    <property type="entry name" value="KH_TYPE_2"/>
    <property type="match status" value="1"/>
</dbReference>
<dbReference type="Gene3D" id="3.40.50.300">
    <property type="entry name" value="P-loop containing nucleotide triphosphate hydrolases"/>
    <property type="match status" value="1"/>
</dbReference>
<evidence type="ECO:0000256" key="3">
    <source>
        <dbReference type="ARBA" id="ARBA00022884"/>
    </source>
</evidence>
<dbReference type="InterPro" id="IPR004044">
    <property type="entry name" value="KH_dom_type_2"/>
</dbReference>
<dbReference type="Pfam" id="PF01926">
    <property type="entry name" value="MMR_HSR1"/>
    <property type="match status" value="1"/>
</dbReference>
<name>A0A381R1C5_9ZZZZ</name>
<feature type="domain" description="Era-type G" evidence="6">
    <location>
        <begin position="1"/>
        <end position="151"/>
    </location>
</feature>
<evidence type="ECO:0000256" key="1">
    <source>
        <dbReference type="ARBA" id="ARBA00007921"/>
    </source>
</evidence>
<dbReference type="SUPFAM" id="SSF54814">
    <property type="entry name" value="Prokaryotic type KH domain (KH-domain type II)"/>
    <property type="match status" value="1"/>
</dbReference>
<dbReference type="EMBL" id="UINC01001600">
    <property type="protein sequence ID" value="SUZ84648.1"/>
    <property type="molecule type" value="Genomic_DNA"/>
</dbReference>
<dbReference type="AlphaFoldDB" id="A0A381R1C5"/>
<evidence type="ECO:0000256" key="2">
    <source>
        <dbReference type="ARBA" id="ARBA00022741"/>
    </source>
</evidence>
<keyword evidence="2" id="KW-0547">Nucleotide-binding</keyword>
<dbReference type="Gene3D" id="3.30.300.20">
    <property type="match status" value="1"/>
</dbReference>
<dbReference type="SUPFAM" id="SSF52540">
    <property type="entry name" value="P-loop containing nucleoside triphosphate hydrolases"/>
    <property type="match status" value="1"/>
</dbReference>
<dbReference type="InterPro" id="IPR005662">
    <property type="entry name" value="GTPase_Era-like"/>
</dbReference>
<accession>A0A381R1C5</accession>
<dbReference type="GO" id="GO:0005525">
    <property type="term" value="F:GTP binding"/>
    <property type="evidence" value="ECO:0007669"/>
    <property type="project" value="UniProtKB-KW"/>
</dbReference>
<dbReference type="PANTHER" id="PTHR42698:SF1">
    <property type="entry name" value="GTPASE ERA, MITOCHONDRIAL"/>
    <property type="match status" value="1"/>
</dbReference>
<dbReference type="CDD" id="cd04163">
    <property type="entry name" value="Era"/>
    <property type="match status" value="1"/>
</dbReference>
<dbReference type="NCBIfam" id="TIGR00436">
    <property type="entry name" value="era"/>
    <property type="match status" value="1"/>
</dbReference>
<evidence type="ECO:0000259" key="5">
    <source>
        <dbReference type="PROSITE" id="PS50823"/>
    </source>
</evidence>
<protein>
    <recommendedName>
        <fullName evidence="8">KH type-2 domain-containing protein</fullName>
    </recommendedName>
</protein>
<dbReference type="CDD" id="cd22534">
    <property type="entry name" value="KH-II_Era"/>
    <property type="match status" value="1"/>
</dbReference>
<dbReference type="PANTHER" id="PTHR42698">
    <property type="entry name" value="GTPASE ERA"/>
    <property type="match status" value="1"/>
</dbReference>
<evidence type="ECO:0000259" key="6">
    <source>
        <dbReference type="PROSITE" id="PS51713"/>
    </source>
</evidence>
<organism evidence="7">
    <name type="scientific">marine metagenome</name>
    <dbReference type="NCBI Taxonomy" id="408172"/>
    <lineage>
        <taxon>unclassified sequences</taxon>
        <taxon>metagenomes</taxon>
        <taxon>ecological metagenomes</taxon>
    </lineage>
</organism>
<dbReference type="InterPro" id="IPR015946">
    <property type="entry name" value="KH_dom-like_a/b"/>
</dbReference>
<dbReference type="PROSITE" id="PS51713">
    <property type="entry name" value="G_ERA"/>
    <property type="match status" value="1"/>
</dbReference>
<dbReference type="NCBIfam" id="NF000908">
    <property type="entry name" value="PRK00089.1"/>
    <property type="match status" value="1"/>
</dbReference>
<dbReference type="InterPro" id="IPR005225">
    <property type="entry name" value="Small_GTP-bd"/>
</dbReference>
<dbReference type="GO" id="GO:0005829">
    <property type="term" value="C:cytosol"/>
    <property type="evidence" value="ECO:0007669"/>
    <property type="project" value="TreeGrafter"/>
</dbReference>
<dbReference type="Pfam" id="PF07650">
    <property type="entry name" value="KH_2"/>
    <property type="match status" value="1"/>
</dbReference>
<dbReference type="GO" id="GO:0000028">
    <property type="term" value="P:ribosomal small subunit assembly"/>
    <property type="evidence" value="ECO:0007669"/>
    <property type="project" value="TreeGrafter"/>
</dbReference>
<dbReference type="InterPro" id="IPR006073">
    <property type="entry name" value="GTP-bd"/>
</dbReference>
<keyword evidence="4" id="KW-0342">GTP-binding</keyword>
<dbReference type="InterPro" id="IPR009019">
    <property type="entry name" value="KH_sf_prok-type"/>
</dbReference>
<evidence type="ECO:0008006" key="8">
    <source>
        <dbReference type="Google" id="ProtNLM"/>
    </source>
</evidence>
<proteinExistence type="inferred from homology"/>
<dbReference type="InterPro" id="IPR030388">
    <property type="entry name" value="G_ERA_dom"/>
</dbReference>
<comment type="similarity">
    <text evidence="1">Belongs to the TRAFAC class TrmE-Era-EngA-EngB-Septin-like GTPase superfamily. Era GTPase family.</text>
</comment>
<keyword evidence="3" id="KW-0694">RNA-binding</keyword>
<sequence>MGTKLSITSRKPQTTRFNLIGISTRDQTQIIFVDTPGLRSLGPDPNGRKINRYMSNQAMAAVEDVDLAVLLVDARGWTEADETVLTLIKREDVTAICGINKIDRLVRKDVLLPLINEIQDKHAFEAIIPMSALHRQGLDDLSAEITRLMPEGPHLFDSDALTDRPLVFLVAEAIREKLMRQLGDELPHRTTVVVERYDAGEILTEVDAVIYVERQSQKAIVIGRGGKRLKAIGQEARGNIEDLAGGKVMLNLWVKVQPGWSNNDELLARFGYR</sequence>
<dbReference type="GO" id="GO:0019843">
    <property type="term" value="F:rRNA binding"/>
    <property type="evidence" value="ECO:0007669"/>
    <property type="project" value="TreeGrafter"/>
</dbReference>
<gene>
    <name evidence="7" type="ORF">METZ01_LOCUS37502</name>
</gene>
<dbReference type="NCBIfam" id="TIGR00231">
    <property type="entry name" value="small_GTP"/>
    <property type="match status" value="1"/>
</dbReference>
<evidence type="ECO:0000313" key="7">
    <source>
        <dbReference type="EMBL" id="SUZ84648.1"/>
    </source>
</evidence>